<dbReference type="InterPro" id="IPR018236">
    <property type="entry name" value="SAICAR_synthetase_CS"/>
</dbReference>
<dbReference type="Gene3D" id="3.30.470.20">
    <property type="entry name" value="ATP-grasp fold, B domain"/>
    <property type="match status" value="1"/>
</dbReference>
<dbReference type="InterPro" id="IPR028923">
    <property type="entry name" value="SAICAR_synt/ADE2_N"/>
</dbReference>
<dbReference type="GO" id="GO:0005737">
    <property type="term" value="C:cytoplasm"/>
    <property type="evidence" value="ECO:0007669"/>
    <property type="project" value="TreeGrafter"/>
</dbReference>
<dbReference type="PANTHER" id="PTHR43700">
    <property type="entry name" value="PHOSPHORIBOSYLAMINOIMIDAZOLE-SUCCINOCARBOXAMIDE SYNTHASE"/>
    <property type="match status" value="1"/>
</dbReference>
<evidence type="ECO:0000259" key="9">
    <source>
        <dbReference type="Pfam" id="PF01259"/>
    </source>
</evidence>
<keyword evidence="7" id="KW-0067">ATP-binding</keyword>
<sequence>MQYIMNFSTPQLAKLHTGKVRESFRIDDHTRMIVVTDRLSAFDSVLKTPIPHKGAVLNGIANFWFENTRKIIDNHAIKQIDPNITLVKEAVPIRVEMIVRGYLTGSMWRGYQQGKREFSGVQAPDGMWKNQQFPTPI</sequence>
<accession>A0A9D5JWS0</accession>
<reference evidence="10" key="1">
    <citation type="submission" date="2019-11" db="EMBL/GenBank/DDBJ databases">
        <title>Microbial mats filling the niche in hypersaline microbial mats.</title>
        <authorList>
            <person name="Wong H.L."/>
            <person name="Macleod F.I."/>
            <person name="White R.A. III"/>
            <person name="Burns B.P."/>
        </authorList>
    </citation>
    <scope>NUCLEOTIDE SEQUENCE</scope>
    <source>
        <strain evidence="10">Rbin_158</strain>
    </source>
</reference>
<evidence type="ECO:0000256" key="2">
    <source>
        <dbReference type="ARBA" id="ARBA00010190"/>
    </source>
</evidence>
<comment type="pathway">
    <text evidence="1">Purine metabolism; IMP biosynthesis via de novo pathway; 5-amino-1-(5-phospho-D-ribosyl)imidazole-4-carboxamide from 5-amino-1-(5-phospho-D-ribosyl)imidazole-4-carboxylate: step 1/2.</text>
</comment>
<keyword evidence="5" id="KW-0547">Nucleotide-binding</keyword>
<dbReference type="Proteomes" id="UP000649604">
    <property type="component" value="Unassembled WGS sequence"/>
</dbReference>
<keyword evidence="4" id="KW-0436">Ligase</keyword>
<proteinExistence type="inferred from homology"/>
<evidence type="ECO:0000313" key="10">
    <source>
        <dbReference type="EMBL" id="MBD3325151.1"/>
    </source>
</evidence>
<gene>
    <name evidence="10" type="ORF">GF339_11240</name>
</gene>
<evidence type="ECO:0000256" key="5">
    <source>
        <dbReference type="ARBA" id="ARBA00022741"/>
    </source>
</evidence>
<dbReference type="EC" id="6.3.2.6" evidence="3"/>
<feature type="non-terminal residue" evidence="10">
    <location>
        <position position="137"/>
    </location>
</feature>
<dbReference type="GO" id="GO:0004639">
    <property type="term" value="F:phosphoribosylaminoimidazolesuccinocarboxamide synthase activity"/>
    <property type="evidence" value="ECO:0007669"/>
    <property type="project" value="UniProtKB-EC"/>
</dbReference>
<dbReference type="GO" id="GO:0005524">
    <property type="term" value="F:ATP binding"/>
    <property type="evidence" value="ECO:0007669"/>
    <property type="project" value="UniProtKB-KW"/>
</dbReference>
<evidence type="ECO:0000256" key="1">
    <source>
        <dbReference type="ARBA" id="ARBA00004672"/>
    </source>
</evidence>
<comment type="similarity">
    <text evidence="2">Belongs to the SAICAR synthetase family.</text>
</comment>
<dbReference type="PANTHER" id="PTHR43700:SF1">
    <property type="entry name" value="PHOSPHORIBOSYLAMINOIMIDAZOLE-SUCCINOCARBOXAMIDE SYNTHASE"/>
    <property type="match status" value="1"/>
</dbReference>
<evidence type="ECO:0000256" key="4">
    <source>
        <dbReference type="ARBA" id="ARBA00022598"/>
    </source>
</evidence>
<comment type="caution">
    <text evidence="10">The sequence shown here is derived from an EMBL/GenBank/DDBJ whole genome shotgun (WGS) entry which is preliminary data.</text>
</comment>
<dbReference type="Gene3D" id="3.30.200.20">
    <property type="entry name" value="Phosphorylase Kinase, domain 1"/>
    <property type="match status" value="1"/>
</dbReference>
<dbReference type="AlphaFoldDB" id="A0A9D5JWS0"/>
<dbReference type="SUPFAM" id="SSF56104">
    <property type="entry name" value="SAICAR synthase-like"/>
    <property type="match status" value="1"/>
</dbReference>
<dbReference type="PROSITE" id="PS01057">
    <property type="entry name" value="SAICAR_SYNTHETASE_1"/>
    <property type="match status" value="1"/>
</dbReference>
<evidence type="ECO:0000256" key="3">
    <source>
        <dbReference type="ARBA" id="ARBA00012217"/>
    </source>
</evidence>
<organism evidence="10 11">
    <name type="scientific">candidate division KSB3 bacterium</name>
    <dbReference type="NCBI Taxonomy" id="2044937"/>
    <lineage>
        <taxon>Bacteria</taxon>
        <taxon>candidate division KSB3</taxon>
    </lineage>
</organism>
<evidence type="ECO:0000256" key="6">
    <source>
        <dbReference type="ARBA" id="ARBA00022755"/>
    </source>
</evidence>
<evidence type="ECO:0000313" key="11">
    <source>
        <dbReference type="Proteomes" id="UP000649604"/>
    </source>
</evidence>
<dbReference type="GO" id="GO:0006189">
    <property type="term" value="P:'de novo' IMP biosynthetic process"/>
    <property type="evidence" value="ECO:0007669"/>
    <property type="project" value="TreeGrafter"/>
</dbReference>
<protein>
    <recommendedName>
        <fullName evidence="3">phosphoribosylaminoimidazolesuccinocarboxamide synthase</fullName>
        <ecNumber evidence="3">6.3.2.6</ecNumber>
    </recommendedName>
</protein>
<comment type="catalytic activity">
    <reaction evidence="8">
        <text>5-amino-1-(5-phospho-D-ribosyl)imidazole-4-carboxylate + L-aspartate + ATP = (2S)-2-[5-amino-1-(5-phospho-beta-D-ribosyl)imidazole-4-carboxamido]succinate + ADP + phosphate + 2 H(+)</text>
        <dbReference type="Rhea" id="RHEA:22628"/>
        <dbReference type="ChEBI" id="CHEBI:15378"/>
        <dbReference type="ChEBI" id="CHEBI:29991"/>
        <dbReference type="ChEBI" id="CHEBI:30616"/>
        <dbReference type="ChEBI" id="CHEBI:43474"/>
        <dbReference type="ChEBI" id="CHEBI:58443"/>
        <dbReference type="ChEBI" id="CHEBI:77657"/>
        <dbReference type="ChEBI" id="CHEBI:456216"/>
        <dbReference type="EC" id="6.3.2.6"/>
    </reaction>
</comment>
<evidence type="ECO:0000256" key="8">
    <source>
        <dbReference type="ARBA" id="ARBA00048475"/>
    </source>
</evidence>
<feature type="domain" description="SAICAR synthetase/ADE2 N-terminal" evidence="9">
    <location>
        <begin position="14"/>
        <end position="137"/>
    </location>
</feature>
<dbReference type="EMBL" id="WJJP01000363">
    <property type="protein sequence ID" value="MBD3325151.1"/>
    <property type="molecule type" value="Genomic_DNA"/>
</dbReference>
<evidence type="ECO:0000256" key="7">
    <source>
        <dbReference type="ARBA" id="ARBA00022840"/>
    </source>
</evidence>
<dbReference type="Pfam" id="PF01259">
    <property type="entry name" value="SAICAR_synt"/>
    <property type="match status" value="1"/>
</dbReference>
<keyword evidence="6" id="KW-0658">Purine biosynthesis</keyword>
<name>A0A9D5JWS0_9BACT</name>